<keyword evidence="2" id="KW-1185">Reference proteome</keyword>
<dbReference type="EMBL" id="JANPWB010000015">
    <property type="protein sequence ID" value="KAJ1088416.1"/>
    <property type="molecule type" value="Genomic_DNA"/>
</dbReference>
<sequence>MRYRASGIVLFPEVRIACVRTRNTASSGIQTPQGIACLLLEVRVEGRRCDTALPGLFYFRKFGSRVCVLATRHPVAFRRRKESHVFC</sequence>
<name>A0AAV7L9V7_PLEWA</name>
<proteinExistence type="predicted"/>
<dbReference type="AlphaFoldDB" id="A0AAV7L9V7"/>
<organism evidence="1 2">
    <name type="scientific">Pleurodeles waltl</name>
    <name type="common">Iberian ribbed newt</name>
    <dbReference type="NCBI Taxonomy" id="8319"/>
    <lineage>
        <taxon>Eukaryota</taxon>
        <taxon>Metazoa</taxon>
        <taxon>Chordata</taxon>
        <taxon>Craniata</taxon>
        <taxon>Vertebrata</taxon>
        <taxon>Euteleostomi</taxon>
        <taxon>Amphibia</taxon>
        <taxon>Batrachia</taxon>
        <taxon>Caudata</taxon>
        <taxon>Salamandroidea</taxon>
        <taxon>Salamandridae</taxon>
        <taxon>Pleurodelinae</taxon>
        <taxon>Pleurodeles</taxon>
    </lineage>
</organism>
<dbReference type="Proteomes" id="UP001066276">
    <property type="component" value="Chromosome 11"/>
</dbReference>
<accession>A0AAV7L9V7</accession>
<gene>
    <name evidence="1" type="ORF">NDU88_001573</name>
</gene>
<protein>
    <recommendedName>
        <fullName evidence="3">Secreted protein</fullName>
    </recommendedName>
</protein>
<reference evidence="1" key="1">
    <citation type="journal article" date="2022" name="bioRxiv">
        <title>Sequencing and chromosome-scale assembly of the giantPleurodeles waltlgenome.</title>
        <authorList>
            <person name="Brown T."/>
            <person name="Elewa A."/>
            <person name="Iarovenko S."/>
            <person name="Subramanian E."/>
            <person name="Araus A.J."/>
            <person name="Petzold A."/>
            <person name="Susuki M."/>
            <person name="Suzuki K.-i.T."/>
            <person name="Hayashi T."/>
            <person name="Toyoda A."/>
            <person name="Oliveira C."/>
            <person name="Osipova E."/>
            <person name="Leigh N.D."/>
            <person name="Simon A."/>
            <person name="Yun M.H."/>
        </authorList>
    </citation>
    <scope>NUCLEOTIDE SEQUENCE</scope>
    <source>
        <strain evidence="1">20211129_DDA</strain>
        <tissue evidence="1">Liver</tissue>
    </source>
</reference>
<comment type="caution">
    <text evidence="1">The sequence shown here is derived from an EMBL/GenBank/DDBJ whole genome shotgun (WGS) entry which is preliminary data.</text>
</comment>
<evidence type="ECO:0000313" key="2">
    <source>
        <dbReference type="Proteomes" id="UP001066276"/>
    </source>
</evidence>
<evidence type="ECO:0008006" key="3">
    <source>
        <dbReference type="Google" id="ProtNLM"/>
    </source>
</evidence>
<evidence type="ECO:0000313" key="1">
    <source>
        <dbReference type="EMBL" id="KAJ1088416.1"/>
    </source>
</evidence>